<name>A0A5P1F6C2_ASPOF</name>
<evidence type="ECO:0000313" key="2">
    <source>
        <dbReference type="Proteomes" id="UP000243459"/>
    </source>
</evidence>
<dbReference type="Gramene" id="ONK73936">
    <property type="protein sequence ID" value="ONK73936"/>
    <property type="gene ID" value="A4U43_C03F1110"/>
</dbReference>
<dbReference type="AlphaFoldDB" id="A0A5P1F6C2"/>
<keyword evidence="2" id="KW-1185">Reference proteome</keyword>
<proteinExistence type="predicted"/>
<accession>A0A5P1F6C2</accession>
<sequence length="134" mass="14318">MSKPTSALTAEPALDESACSVVTVSSTLGRLSRQGRPQFAVEDGVGSRWMISSHWALASWDARHYCVHAVGVVVSEPQRSSHPRHGDLLGGVDVAGGSRRAASTAAPRIRGWACSRFVGNHFVGFGRFDKSKDV</sequence>
<gene>
    <name evidence="1" type="ORF">A4U43_C03F1110</name>
</gene>
<organism evidence="1 2">
    <name type="scientific">Asparagus officinalis</name>
    <name type="common">Garden asparagus</name>
    <dbReference type="NCBI Taxonomy" id="4686"/>
    <lineage>
        <taxon>Eukaryota</taxon>
        <taxon>Viridiplantae</taxon>
        <taxon>Streptophyta</taxon>
        <taxon>Embryophyta</taxon>
        <taxon>Tracheophyta</taxon>
        <taxon>Spermatophyta</taxon>
        <taxon>Magnoliopsida</taxon>
        <taxon>Liliopsida</taxon>
        <taxon>Asparagales</taxon>
        <taxon>Asparagaceae</taxon>
        <taxon>Asparagoideae</taxon>
        <taxon>Asparagus</taxon>
    </lineage>
</organism>
<reference evidence="2" key="1">
    <citation type="journal article" date="2017" name="Nat. Commun.">
        <title>The asparagus genome sheds light on the origin and evolution of a young Y chromosome.</title>
        <authorList>
            <person name="Harkess A."/>
            <person name="Zhou J."/>
            <person name="Xu C."/>
            <person name="Bowers J.E."/>
            <person name="Van der Hulst R."/>
            <person name="Ayyampalayam S."/>
            <person name="Mercati F."/>
            <person name="Riccardi P."/>
            <person name="McKain M.R."/>
            <person name="Kakrana A."/>
            <person name="Tang H."/>
            <person name="Ray J."/>
            <person name="Groenendijk J."/>
            <person name="Arikit S."/>
            <person name="Mathioni S.M."/>
            <person name="Nakano M."/>
            <person name="Shan H."/>
            <person name="Telgmann-Rauber A."/>
            <person name="Kanno A."/>
            <person name="Yue Z."/>
            <person name="Chen H."/>
            <person name="Li W."/>
            <person name="Chen Y."/>
            <person name="Xu X."/>
            <person name="Zhang Y."/>
            <person name="Luo S."/>
            <person name="Chen H."/>
            <person name="Gao J."/>
            <person name="Mao Z."/>
            <person name="Pires J.C."/>
            <person name="Luo M."/>
            <person name="Kudrna D."/>
            <person name="Wing R.A."/>
            <person name="Meyers B.C."/>
            <person name="Yi K."/>
            <person name="Kong H."/>
            <person name="Lavrijsen P."/>
            <person name="Sunseri F."/>
            <person name="Falavigna A."/>
            <person name="Ye Y."/>
            <person name="Leebens-Mack J.H."/>
            <person name="Chen G."/>
        </authorList>
    </citation>
    <scope>NUCLEOTIDE SEQUENCE [LARGE SCALE GENOMIC DNA]</scope>
    <source>
        <strain evidence="2">cv. DH0086</strain>
    </source>
</reference>
<dbReference type="EMBL" id="CM007383">
    <property type="protein sequence ID" value="ONK73936.1"/>
    <property type="molecule type" value="Genomic_DNA"/>
</dbReference>
<dbReference type="Proteomes" id="UP000243459">
    <property type="component" value="Chromosome 3"/>
</dbReference>
<evidence type="ECO:0000313" key="1">
    <source>
        <dbReference type="EMBL" id="ONK73936.1"/>
    </source>
</evidence>
<protein>
    <submittedName>
        <fullName evidence="1">Uncharacterized protein</fullName>
    </submittedName>
</protein>